<dbReference type="SUPFAM" id="SSF47413">
    <property type="entry name" value="lambda repressor-like DNA-binding domains"/>
    <property type="match status" value="1"/>
</dbReference>
<proteinExistence type="predicted"/>
<name>A0ABY0ICB1_9BACT</name>
<keyword evidence="2" id="KW-1185">Reference proteome</keyword>
<dbReference type="CDD" id="cd00093">
    <property type="entry name" value="HTH_XRE"/>
    <property type="match status" value="1"/>
</dbReference>
<dbReference type="InterPro" id="IPR001387">
    <property type="entry name" value="Cro/C1-type_HTH"/>
</dbReference>
<dbReference type="EMBL" id="QDKL01000003">
    <property type="protein sequence ID" value="RZF20586.1"/>
    <property type="molecule type" value="Genomic_DNA"/>
</dbReference>
<sequence length="324" mass="37247">MGLAKELDYDLLAQQLIRSIRADKSQEWVNQRLGSTSNIVHRWEKGHAKASWEDFLKFCDVFRIDMKFIFVSYLRFQGEVHEVKELLSFLFSNKSLNDVSKSCGLTTSKLRRLKNGETNLSLNNFLQIIFGFDDMESMALVYDLAANNSIPLLDESNNKRIEITKHYFSNPNIGLVLICLDLNAYKKLSFHQDSFISKASGIPLKEVNEILSLCEANELIEMKNGLYQSGSIRVSDRGSRDQMLNTRKFWLEKAISNMSDKTELDAYGSMVFIASQSARKDIIGLYLRFFEDFKKIVMEDKDEDLIPLILNFNLINPGDDDIND</sequence>
<evidence type="ECO:0000313" key="1">
    <source>
        <dbReference type="EMBL" id="RZF20586.1"/>
    </source>
</evidence>
<dbReference type="Proteomes" id="UP000443582">
    <property type="component" value="Unassembled WGS sequence"/>
</dbReference>
<accession>A0ABY0ICB1</accession>
<organism evidence="1 2">
    <name type="scientific">Halobacteriovorax vibrionivorans</name>
    <dbReference type="NCBI Taxonomy" id="2152716"/>
    <lineage>
        <taxon>Bacteria</taxon>
        <taxon>Pseudomonadati</taxon>
        <taxon>Bdellovibrionota</taxon>
        <taxon>Bacteriovoracia</taxon>
        <taxon>Bacteriovoracales</taxon>
        <taxon>Halobacteriovoraceae</taxon>
        <taxon>Halobacteriovorax</taxon>
    </lineage>
</organism>
<comment type="caution">
    <text evidence="1">The sequence shown here is derived from an EMBL/GenBank/DDBJ whole genome shotgun (WGS) entry which is preliminary data.</text>
</comment>
<gene>
    <name evidence="1" type="ORF">DAY19_11415</name>
</gene>
<protein>
    <submittedName>
        <fullName evidence="1">XRE family transcriptional regulator</fullName>
    </submittedName>
</protein>
<reference evidence="2" key="1">
    <citation type="journal article" date="2019" name="Int. J. Syst. Evol. Microbiol.">
        <title>Halobacteriovorax valvorus sp. nov., a novel prokaryotic predator isolated from coastal seawater of China.</title>
        <authorList>
            <person name="Chen M.-X."/>
        </authorList>
    </citation>
    <scope>NUCLEOTIDE SEQUENCE [LARGE SCALE GENOMIC DNA]</scope>
    <source>
        <strain evidence="2">BL9</strain>
    </source>
</reference>
<evidence type="ECO:0000313" key="2">
    <source>
        <dbReference type="Proteomes" id="UP000443582"/>
    </source>
</evidence>
<dbReference type="RefSeq" id="WP_115362546.1">
    <property type="nucleotide sequence ID" value="NZ_QDKL01000003.1"/>
</dbReference>
<dbReference type="InterPro" id="IPR010982">
    <property type="entry name" value="Lambda_DNA-bd_dom_sf"/>
</dbReference>